<accession>A0A2R6NQL4</accession>
<keyword evidence="3" id="KW-1185">Reference proteome</keyword>
<gene>
    <name evidence="2" type="ORF">PHLCEN_2v9501</name>
</gene>
<evidence type="ECO:0000256" key="1">
    <source>
        <dbReference type="SAM" id="MobiDB-lite"/>
    </source>
</evidence>
<feature type="region of interest" description="Disordered" evidence="1">
    <location>
        <begin position="15"/>
        <end position="35"/>
    </location>
</feature>
<feature type="region of interest" description="Disordered" evidence="1">
    <location>
        <begin position="54"/>
        <end position="75"/>
    </location>
</feature>
<organism evidence="2 3">
    <name type="scientific">Hermanssonia centrifuga</name>
    <dbReference type="NCBI Taxonomy" id="98765"/>
    <lineage>
        <taxon>Eukaryota</taxon>
        <taxon>Fungi</taxon>
        <taxon>Dikarya</taxon>
        <taxon>Basidiomycota</taxon>
        <taxon>Agaricomycotina</taxon>
        <taxon>Agaricomycetes</taxon>
        <taxon>Polyporales</taxon>
        <taxon>Meruliaceae</taxon>
        <taxon>Hermanssonia</taxon>
    </lineage>
</organism>
<dbReference type="AlphaFoldDB" id="A0A2R6NQL4"/>
<proteinExistence type="predicted"/>
<comment type="caution">
    <text evidence="2">The sequence shown here is derived from an EMBL/GenBank/DDBJ whole genome shotgun (WGS) entry which is preliminary data.</text>
</comment>
<name>A0A2R6NQL4_9APHY</name>
<dbReference type="EMBL" id="MLYV02000955">
    <property type="protein sequence ID" value="PSR74848.1"/>
    <property type="molecule type" value="Genomic_DNA"/>
</dbReference>
<reference evidence="2 3" key="1">
    <citation type="submission" date="2018-02" db="EMBL/GenBank/DDBJ databases">
        <title>Genome sequence of the basidiomycete white-rot fungus Phlebia centrifuga.</title>
        <authorList>
            <person name="Granchi Z."/>
            <person name="Peng M."/>
            <person name="de Vries R.P."/>
            <person name="Hilden K."/>
            <person name="Makela M.R."/>
            <person name="Grigoriev I."/>
            <person name="Riley R."/>
        </authorList>
    </citation>
    <scope>NUCLEOTIDE SEQUENCE [LARGE SCALE GENOMIC DNA]</scope>
    <source>
        <strain evidence="2 3">FBCC195</strain>
    </source>
</reference>
<dbReference type="Proteomes" id="UP000186601">
    <property type="component" value="Unassembled WGS sequence"/>
</dbReference>
<sequence>MLLCLPTPANADWQARQAEAGRAKQPPRRGAREKLLPCPASPRYRLASLTLRIGGGGSEGSQRLGVGRAGVRWLE</sequence>
<evidence type="ECO:0000313" key="3">
    <source>
        <dbReference type="Proteomes" id="UP000186601"/>
    </source>
</evidence>
<protein>
    <submittedName>
        <fullName evidence="2">Uncharacterized protein</fullName>
    </submittedName>
</protein>
<evidence type="ECO:0000313" key="2">
    <source>
        <dbReference type="EMBL" id="PSR74848.1"/>
    </source>
</evidence>